<evidence type="ECO:0000313" key="2">
    <source>
        <dbReference type="Proteomes" id="UP001061302"/>
    </source>
</evidence>
<dbReference type="Proteomes" id="UP001061302">
    <property type="component" value="Chromosome"/>
</dbReference>
<accession>A0ABY6DJH9</accession>
<keyword evidence="2" id="KW-1185">Reference proteome</keyword>
<gene>
    <name evidence="1" type="ORF">N8I74_11020</name>
</gene>
<dbReference type="EMBL" id="CP106753">
    <property type="protein sequence ID" value="UXY13853.1"/>
    <property type="molecule type" value="Genomic_DNA"/>
</dbReference>
<name>A0ABY6DJH9_9NEIS</name>
<reference evidence="1" key="1">
    <citation type="submission" date="2022-10" db="EMBL/GenBank/DDBJ databases">
        <title>Chitiniphilus purpureus sp. nov., a novel chitin-degrading bacterium isolated from crawfish pond sediment.</title>
        <authorList>
            <person name="Li K."/>
        </authorList>
    </citation>
    <scope>NUCLEOTIDE SEQUENCE</scope>
    <source>
        <strain evidence="1">CD1</strain>
    </source>
</reference>
<proteinExistence type="predicted"/>
<protein>
    <submittedName>
        <fullName evidence="1">Uncharacterized protein</fullName>
    </submittedName>
</protein>
<organism evidence="1 2">
    <name type="scientific">Chitiniphilus purpureus</name>
    <dbReference type="NCBI Taxonomy" id="2981137"/>
    <lineage>
        <taxon>Bacteria</taxon>
        <taxon>Pseudomonadati</taxon>
        <taxon>Pseudomonadota</taxon>
        <taxon>Betaproteobacteria</taxon>
        <taxon>Neisseriales</taxon>
        <taxon>Chitinibacteraceae</taxon>
        <taxon>Chitiniphilus</taxon>
    </lineage>
</organism>
<sequence length="77" mass="8712">MATTRAAKTIQYEVEIAYEEYQAEYIPCSGKAEVVKIAQKEAVKAGQKVFVCWFRPSDGQRGYLNRDGAYEITGKAW</sequence>
<dbReference type="RefSeq" id="WP_263123130.1">
    <property type="nucleotide sequence ID" value="NZ_CP106753.1"/>
</dbReference>
<evidence type="ECO:0000313" key="1">
    <source>
        <dbReference type="EMBL" id="UXY13853.1"/>
    </source>
</evidence>